<evidence type="ECO:0000313" key="4">
    <source>
        <dbReference type="Proteomes" id="UP000199074"/>
    </source>
</evidence>
<dbReference type="EMBL" id="FPCK01000003">
    <property type="protein sequence ID" value="SFV37295.1"/>
    <property type="molecule type" value="Genomic_DNA"/>
</dbReference>
<gene>
    <name evidence="3" type="ORF">SAMN05216456_2848</name>
</gene>
<name>A0A1I7NRQ0_9HYPH</name>
<dbReference type="RefSeq" id="WP_092425672.1">
    <property type="nucleotide sequence ID" value="NZ_FPCK01000003.1"/>
</dbReference>
<sequence length="128" mass="14013">MPAENQFQGRRVLVVEDDYLIVTELVESLHAMGAEVIGPVPDLPGAHRILERVSNIAGAILDVSVQGEPVFPLADELKRRGIPYIFSTGYDENAIPQAYRSRPRFTKPADDRLVSETILAEIEAASAA</sequence>
<dbReference type="Proteomes" id="UP000199074">
    <property type="component" value="Unassembled WGS sequence"/>
</dbReference>
<dbReference type="OrthoDB" id="582170at2"/>
<dbReference type="AlphaFoldDB" id="A0A1I7NRQ0"/>
<dbReference type="Gene3D" id="3.40.50.2300">
    <property type="match status" value="1"/>
</dbReference>
<dbReference type="InterPro" id="IPR011006">
    <property type="entry name" value="CheY-like_superfamily"/>
</dbReference>
<dbReference type="SUPFAM" id="SSF52172">
    <property type="entry name" value="CheY-like"/>
    <property type="match status" value="1"/>
</dbReference>
<evidence type="ECO:0000313" key="3">
    <source>
        <dbReference type="EMBL" id="SFV37295.1"/>
    </source>
</evidence>
<dbReference type="GO" id="GO:0000160">
    <property type="term" value="P:phosphorelay signal transduction system"/>
    <property type="evidence" value="ECO:0007669"/>
    <property type="project" value="InterPro"/>
</dbReference>
<dbReference type="PROSITE" id="PS50110">
    <property type="entry name" value="RESPONSE_REGULATORY"/>
    <property type="match status" value="1"/>
</dbReference>
<dbReference type="STRING" id="429728.SAMN05216456_2848"/>
<accession>A0A1I7NRQ0</accession>
<feature type="domain" description="Response regulatory" evidence="2">
    <location>
        <begin position="11"/>
        <end position="122"/>
    </location>
</feature>
<organism evidence="3 4">
    <name type="scientific">Devosia crocina</name>
    <dbReference type="NCBI Taxonomy" id="429728"/>
    <lineage>
        <taxon>Bacteria</taxon>
        <taxon>Pseudomonadati</taxon>
        <taxon>Pseudomonadota</taxon>
        <taxon>Alphaproteobacteria</taxon>
        <taxon>Hyphomicrobiales</taxon>
        <taxon>Devosiaceae</taxon>
        <taxon>Devosia</taxon>
    </lineage>
</organism>
<evidence type="ECO:0000259" key="2">
    <source>
        <dbReference type="PROSITE" id="PS50110"/>
    </source>
</evidence>
<keyword evidence="1" id="KW-0597">Phosphoprotein</keyword>
<protein>
    <submittedName>
        <fullName evidence="3">CheY chemotaxis protein or a CheY-like REC (Receiver) domain</fullName>
    </submittedName>
</protein>
<keyword evidence="4" id="KW-1185">Reference proteome</keyword>
<feature type="modified residue" description="4-aspartylphosphate" evidence="1">
    <location>
        <position position="62"/>
    </location>
</feature>
<evidence type="ECO:0000256" key="1">
    <source>
        <dbReference type="PROSITE-ProRule" id="PRU00169"/>
    </source>
</evidence>
<dbReference type="InterPro" id="IPR001789">
    <property type="entry name" value="Sig_transdc_resp-reg_receiver"/>
</dbReference>
<proteinExistence type="predicted"/>
<reference evidence="3 4" key="1">
    <citation type="submission" date="2016-10" db="EMBL/GenBank/DDBJ databases">
        <authorList>
            <person name="de Groot N.N."/>
        </authorList>
    </citation>
    <scope>NUCLEOTIDE SEQUENCE [LARGE SCALE GENOMIC DNA]</scope>
    <source>
        <strain evidence="3 4">IPL20</strain>
    </source>
</reference>